<evidence type="ECO:0000256" key="4">
    <source>
        <dbReference type="ARBA" id="ARBA00025806"/>
    </source>
</evidence>
<dbReference type="AlphaFoldDB" id="A0A438BM07"/>
<comment type="subcellular location">
    <subcellularLocation>
        <location evidence="1">Nucleus</location>
    </subcellularLocation>
</comment>
<accession>A0A438BM07</accession>
<name>A0A438BM07_VITVI</name>
<gene>
    <name evidence="5" type="ORF">CK203_091851</name>
</gene>
<sequence length="237" mass="26581">MPFCRSKVEQVTTEDLVELSEIEKRNLGQIFLDLLDKCGCSSSVFTCSISECCSFCPEGSPNFEPSKGNASLDYRLPWKESSHPLKLEQNGAWDFSVVAFFCSIEIKDTYIPPWIISSICATMGSEGRSFEQVIVFHSGHLSHLLKLSDPIVSSLENPHRRQKTLTAGDLFRRSPFRHRRYHQVHKERSSSFLKARREILSHVPAMRVSSPAPERHALARGALSGHALPPPASPDAF</sequence>
<reference evidence="5 6" key="1">
    <citation type="journal article" date="2018" name="PLoS Genet.">
        <title>Population sequencing reveals clonal diversity and ancestral inbreeding in the grapevine cultivar Chardonnay.</title>
        <authorList>
            <person name="Roach M.J."/>
            <person name="Johnson D.L."/>
            <person name="Bohlmann J."/>
            <person name="van Vuuren H.J."/>
            <person name="Jones S.J."/>
            <person name="Pretorius I.S."/>
            <person name="Schmidt S.A."/>
            <person name="Borneman A.R."/>
        </authorList>
    </citation>
    <scope>NUCLEOTIDE SEQUENCE [LARGE SCALE GENOMIC DNA]</scope>
    <source>
        <strain evidence="6">cv. Chardonnay</strain>
        <tissue evidence="5">Leaf</tissue>
    </source>
</reference>
<evidence type="ECO:0000256" key="3">
    <source>
        <dbReference type="ARBA" id="ARBA00023242"/>
    </source>
</evidence>
<keyword evidence="2" id="KW-0217">Developmental protein</keyword>
<evidence type="ECO:0000313" key="5">
    <source>
        <dbReference type="EMBL" id="RVW11983.1"/>
    </source>
</evidence>
<dbReference type="GO" id="GO:0005634">
    <property type="term" value="C:nucleus"/>
    <property type="evidence" value="ECO:0007669"/>
    <property type="project" value="UniProtKB-SubCell"/>
</dbReference>
<dbReference type="PANTHER" id="PTHR12972">
    <property type="entry name" value="DOWNSTREAM NEIGHBOR OF SON"/>
    <property type="match status" value="1"/>
</dbReference>
<dbReference type="InterPro" id="IPR024861">
    <property type="entry name" value="Donson"/>
</dbReference>
<evidence type="ECO:0000256" key="1">
    <source>
        <dbReference type="ARBA" id="ARBA00004123"/>
    </source>
</evidence>
<evidence type="ECO:0000313" key="6">
    <source>
        <dbReference type="Proteomes" id="UP000288805"/>
    </source>
</evidence>
<organism evidence="5 6">
    <name type="scientific">Vitis vinifera</name>
    <name type="common">Grape</name>
    <dbReference type="NCBI Taxonomy" id="29760"/>
    <lineage>
        <taxon>Eukaryota</taxon>
        <taxon>Viridiplantae</taxon>
        <taxon>Streptophyta</taxon>
        <taxon>Embryophyta</taxon>
        <taxon>Tracheophyta</taxon>
        <taxon>Spermatophyta</taxon>
        <taxon>Magnoliopsida</taxon>
        <taxon>eudicotyledons</taxon>
        <taxon>Gunneridae</taxon>
        <taxon>Pentapetalae</taxon>
        <taxon>rosids</taxon>
        <taxon>Vitales</taxon>
        <taxon>Vitaceae</taxon>
        <taxon>Viteae</taxon>
        <taxon>Vitis</taxon>
    </lineage>
</organism>
<protein>
    <submittedName>
        <fullName evidence="5">Uncharacterized protein</fullName>
    </submittedName>
</protein>
<keyword evidence="3" id="KW-0539">Nucleus</keyword>
<evidence type="ECO:0000256" key="2">
    <source>
        <dbReference type="ARBA" id="ARBA00022473"/>
    </source>
</evidence>
<dbReference type="EMBL" id="QGNW01002724">
    <property type="protein sequence ID" value="RVW11983.1"/>
    <property type="molecule type" value="Genomic_DNA"/>
</dbReference>
<dbReference type="PANTHER" id="PTHR12972:SF0">
    <property type="entry name" value="PROTEIN DOWNSTREAM NEIGHBOR OF SON"/>
    <property type="match status" value="1"/>
</dbReference>
<comment type="caution">
    <text evidence="5">The sequence shown here is derived from an EMBL/GenBank/DDBJ whole genome shotgun (WGS) entry which is preliminary data.</text>
</comment>
<proteinExistence type="inferred from homology"/>
<comment type="similarity">
    <text evidence="4">Belongs to the DONSON family.</text>
</comment>
<dbReference type="Proteomes" id="UP000288805">
    <property type="component" value="Unassembled WGS sequence"/>
</dbReference>